<dbReference type="OrthoDB" id="2514584at2"/>
<accession>A0A136Q8G4</accession>
<proteinExistence type="predicted"/>
<dbReference type="Pfam" id="PF05133">
    <property type="entry name" value="SPP1_portal"/>
    <property type="match status" value="2"/>
</dbReference>
<dbReference type="Proteomes" id="UP000070366">
    <property type="component" value="Unassembled WGS sequence"/>
</dbReference>
<dbReference type="RefSeq" id="WP_066523600.1">
    <property type="nucleotide sequence ID" value="NZ_CABMOF010000023.1"/>
</dbReference>
<dbReference type="KEGG" id="cmiu:B1H56_09585"/>
<reference evidence="3" key="1">
    <citation type="submission" date="2016-02" db="EMBL/GenBank/DDBJ databases">
        <authorList>
            <person name="Mitreva M."/>
            <person name="Pepin K.H."/>
            <person name="Mihindukulasuriya K.A."/>
            <person name="Fulton R."/>
            <person name="Fronick C."/>
            <person name="O'Laughlin M."/>
            <person name="Miner T."/>
            <person name="Herter B."/>
            <person name="Rosa B.A."/>
            <person name="Cordes M."/>
            <person name="Tomlinson C."/>
            <person name="Wollam A."/>
            <person name="Palsikar V.B."/>
            <person name="Mardis E.R."/>
            <person name="Wilson R.K."/>
        </authorList>
    </citation>
    <scope>NUCLEOTIDE SEQUENCE [LARGE SCALE GENOMIC DNA]</scope>
    <source>
        <strain evidence="3">DSM 22607</strain>
    </source>
</reference>
<protein>
    <recommendedName>
        <fullName evidence="4">Phage portal protein, SPP1 Gp6</fullName>
    </recommendedName>
</protein>
<evidence type="ECO:0000313" key="2">
    <source>
        <dbReference type="EMBL" id="KXK66952.1"/>
    </source>
</evidence>
<organism evidence="2 3">
    <name type="scientific">Christensenella minuta</name>
    <dbReference type="NCBI Taxonomy" id="626937"/>
    <lineage>
        <taxon>Bacteria</taxon>
        <taxon>Bacillati</taxon>
        <taxon>Bacillota</taxon>
        <taxon>Clostridia</taxon>
        <taxon>Christensenellales</taxon>
        <taxon>Christensenellaceae</taxon>
        <taxon>Christensenella</taxon>
    </lineage>
</organism>
<dbReference type="EMBL" id="LSZW01000016">
    <property type="protein sequence ID" value="KXK66952.1"/>
    <property type="molecule type" value="Genomic_DNA"/>
</dbReference>
<feature type="region of interest" description="Disordered" evidence="1">
    <location>
        <begin position="437"/>
        <end position="467"/>
    </location>
</feature>
<name>A0A136Q8G4_9FIRM</name>
<sequence length="467" mass="52352">MLTNLDWIGTGKPFPPECEKKRLERYEANEKLFEGKHKDVFGADFQKLADYLKKRNVDVNTVINYPQLLTKKTADFVCGEMPTITVGKKKSDELNDVLDNMGFANTLYEAIMDVSRFGNSPVKVLGDRISIVPPENWYPVVDAYDTKHVTQHVIAFYANGGIYAEIHDIGKYEIRRYEAQKGAGDKVPMKFGKLLSSEMKTTGADDYAVKVFSNVGQSKSIYGIDDYGVIADILRQLMWRLYCMDLILDKHSVPTVIGPRTALREDPITGEQIFVPGNYFPRDRETDAKPEYMTWEGNLQATQWEIDWLTNQLYTLSEMGAAFLEGAGKGEANSGTALRLRMTSPLIKARRVAGINTQTLKRVVRLVAMANNMKIDTKDIAAAWKDGLPDDRRENAEILAMATGNKPFMSQTTAVKEWGDLDDEAAQEEIDRIETEEAAQNPTVYRPMEITDGQSEGINTAVQTGPG</sequence>
<gene>
    <name evidence="2" type="ORF">HMPREF3293_00182</name>
</gene>
<dbReference type="AlphaFoldDB" id="A0A136Q8G4"/>
<keyword evidence="3" id="KW-1185">Reference proteome</keyword>
<evidence type="ECO:0000313" key="3">
    <source>
        <dbReference type="Proteomes" id="UP000070366"/>
    </source>
</evidence>
<comment type="caution">
    <text evidence="2">The sequence shown here is derived from an EMBL/GenBank/DDBJ whole genome shotgun (WGS) entry which is preliminary data.</text>
</comment>
<dbReference type="STRING" id="626937.HMPREF3293_00182"/>
<feature type="compositionally biased region" description="Polar residues" evidence="1">
    <location>
        <begin position="452"/>
        <end position="467"/>
    </location>
</feature>
<evidence type="ECO:0008006" key="4">
    <source>
        <dbReference type="Google" id="ProtNLM"/>
    </source>
</evidence>
<dbReference type="InterPro" id="IPR021145">
    <property type="entry name" value="Portal_protein_SPP1_Gp6-like"/>
</dbReference>
<evidence type="ECO:0000256" key="1">
    <source>
        <dbReference type="SAM" id="MobiDB-lite"/>
    </source>
</evidence>